<dbReference type="InterPro" id="IPR011990">
    <property type="entry name" value="TPR-like_helical_dom_sf"/>
</dbReference>
<dbReference type="SUPFAM" id="SSF48452">
    <property type="entry name" value="TPR-like"/>
    <property type="match status" value="3"/>
</dbReference>
<dbReference type="Pfam" id="PF13374">
    <property type="entry name" value="TPR_10"/>
    <property type="match status" value="1"/>
</dbReference>
<dbReference type="InterPro" id="IPR019734">
    <property type="entry name" value="TPR_rpt"/>
</dbReference>
<feature type="domain" description="NB-ARC" evidence="1">
    <location>
        <begin position="38"/>
        <end position="179"/>
    </location>
</feature>
<dbReference type="AlphaFoldDB" id="A0A1H9SLY7"/>
<gene>
    <name evidence="2" type="ORF">SAMN05216195_107125</name>
</gene>
<dbReference type="InterPro" id="IPR002182">
    <property type="entry name" value="NB-ARC"/>
</dbReference>
<dbReference type="PANTHER" id="PTHR46082">
    <property type="entry name" value="ATP/GTP-BINDING PROTEIN-RELATED"/>
    <property type="match status" value="1"/>
</dbReference>
<evidence type="ECO:0000313" key="3">
    <source>
        <dbReference type="Proteomes" id="UP000199028"/>
    </source>
</evidence>
<dbReference type="Pfam" id="PF13424">
    <property type="entry name" value="TPR_12"/>
    <property type="match status" value="3"/>
</dbReference>
<proteinExistence type="predicted"/>
<organism evidence="2 3">
    <name type="scientific">Lentzea flaviverrucosa</name>
    <dbReference type="NCBI Taxonomy" id="200379"/>
    <lineage>
        <taxon>Bacteria</taxon>
        <taxon>Bacillati</taxon>
        <taxon>Actinomycetota</taxon>
        <taxon>Actinomycetes</taxon>
        <taxon>Pseudonocardiales</taxon>
        <taxon>Pseudonocardiaceae</taxon>
        <taxon>Lentzea</taxon>
    </lineage>
</organism>
<dbReference type="Proteomes" id="UP000199028">
    <property type="component" value="Unassembled WGS sequence"/>
</dbReference>
<name>A0A1H9SLY7_9PSEU</name>
<dbReference type="EMBL" id="FOFT01000007">
    <property type="protein sequence ID" value="SER86006.1"/>
    <property type="molecule type" value="Genomic_DNA"/>
</dbReference>
<dbReference type="GO" id="GO:0043531">
    <property type="term" value="F:ADP binding"/>
    <property type="evidence" value="ECO:0007669"/>
    <property type="project" value="InterPro"/>
</dbReference>
<accession>A0A1H9SLY7</accession>
<reference evidence="3" key="1">
    <citation type="submission" date="2016-10" db="EMBL/GenBank/DDBJ databases">
        <authorList>
            <person name="Varghese N."/>
            <person name="Submissions S."/>
        </authorList>
    </citation>
    <scope>NUCLEOTIDE SEQUENCE [LARGE SCALE GENOMIC DNA]</scope>
    <source>
        <strain evidence="3">CGMCC 4.578</strain>
    </source>
</reference>
<sequence length="739" mass="79981">MESLSAVPGVGRVSAEPGVFVGRVEELARLEAAVAGSDGRAVVIAVHGLGGVGKSTLAARFAELNADRFSPVWWLTADSHVAVDTGLAELAAALAPETAVLPSEQRTELGVRWLVTHDDWLLVLDNVTSPQDVAGLLKRVRTGTVVITSRQRYGWRTVQAVPLDVLSEYEAVELLTRIVLSDWPDADLTDADRLCTELGLLPLAIEQAGAYLSQTRTSPAAYLKLLARFPARMFTVTAEGGDAQRTMARVWHVTLDLLADAEVTGQVLRQLAWFASEGIPRALLAGAVEEPELSEALGRLAAYSMITLTADTVAVHRLVQAVTRTPDPADPHRQLADIASARDTATTILATALVGRRPNNPADWPVYRLVLPHARILLEHTTSDTDTTQTGWLLNELGHYLDEQGDVTTRIAYFIRARDSFQRLLGPDHPDTLSSRNNLARAYRSAGDLDRAITLHEATLADRERVLGSDHPNTLTSRNNLASAYESAGDLNRAITLYEAIIVDSERVLGSDHPDTLTSRNNLAGACESAGDLDRAISLYEANLTDIRRVLGSDHPNTLASRSNLAYTYLSKGDLDRAISLYEAIIVDSERVLGSDHPNTLTSRNNLAGAYESAGDLDRAISLYEANLADSGRVLGSDHPNTLTSRNNLGNVYQLAGDLDRAITLHEATLADRERVLGSDHPNTLTSRSNLARAYESAGDLDRAISLYEATLADSERLLGSDHPVTKAVRANLNNARST</sequence>
<evidence type="ECO:0000313" key="2">
    <source>
        <dbReference type="EMBL" id="SER86006.1"/>
    </source>
</evidence>
<dbReference type="PRINTS" id="PR00364">
    <property type="entry name" value="DISEASERSIST"/>
</dbReference>
<dbReference type="Pfam" id="PF13176">
    <property type="entry name" value="TPR_7"/>
    <property type="match status" value="1"/>
</dbReference>
<dbReference type="Pfam" id="PF00931">
    <property type="entry name" value="NB-ARC"/>
    <property type="match status" value="1"/>
</dbReference>
<dbReference type="PANTHER" id="PTHR46082:SF6">
    <property type="entry name" value="AAA+ ATPASE DOMAIN-CONTAINING PROTEIN-RELATED"/>
    <property type="match status" value="1"/>
</dbReference>
<dbReference type="Gene3D" id="3.40.50.300">
    <property type="entry name" value="P-loop containing nucleotide triphosphate hydrolases"/>
    <property type="match status" value="1"/>
</dbReference>
<protein>
    <submittedName>
        <fullName evidence="2">Tetratricopeptide repeat-containing protein</fullName>
    </submittedName>
</protein>
<dbReference type="OrthoDB" id="3885120at2"/>
<dbReference type="SUPFAM" id="SSF52540">
    <property type="entry name" value="P-loop containing nucleoside triphosphate hydrolases"/>
    <property type="match status" value="1"/>
</dbReference>
<evidence type="ECO:0000259" key="1">
    <source>
        <dbReference type="Pfam" id="PF00931"/>
    </source>
</evidence>
<dbReference type="SMART" id="SM00028">
    <property type="entry name" value="TPR"/>
    <property type="match status" value="6"/>
</dbReference>
<keyword evidence="3" id="KW-1185">Reference proteome</keyword>
<dbReference type="Gene3D" id="1.25.40.10">
    <property type="entry name" value="Tetratricopeptide repeat domain"/>
    <property type="match status" value="2"/>
</dbReference>
<dbReference type="InterPro" id="IPR053137">
    <property type="entry name" value="NLR-like"/>
</dbReference>
<dbReference type="InterPro" id="IPR027417">
    <property type="entry name" value="P-loop_NTPase"/>
</dbReference>